<dbReference type="EMBL" id="CP034539">
    <property type="protein sequence ID" value="AZQ40113.1"/>
    <property type="molecule type" value="Genomic_DNA"/>
</dbReference>
<dbReference type="KEGG" id="scya:EJ357_00225"/>
<evidence type="ECO:0000313" key="3">
    <source>
        <dbReference type="EMBL" id="AZQ40113.1"/>
    </source>
</evidence>
<evidence type="ECO:0000313" key="4">
    <source>
        <dbReference type="Proteomes" id="UP000280298"/>
    </source>
</evidence>
<accession>A0A3S9LZ57</accession>
<dbReference type="Proteomes" id="UP000280298">
    <property type="component" value="Chromosome"/>
</dbReference>
<feature type="compositionally biased region" description="Basic and acidic residues" evidence="1">
    <location>
        <begin position="175"/>
        <end position="187"/>
    </location>
</feature>
<proteinExistence type="predicted"/>
<dbReference type="EMBL" id="CP034539">
    <property type="protein sequence ID" value="AZQ32110.1"/>
    <property type="molecule type" value="Genomic_DNA"/>
</dbReference>
<dbReference type="KEGG" id="scya:EJ357_47705"/>
<reference evidence="2 4" key="1">
    <citation type="journal article" date="2019" name="Int. J. Syst. Evol. Microbiol.">
        <title>Streptomyces cyaneochromogenes sp. nov., a blue pigment-producing actinomycete from manganese-contaminated soil.</title>
        <authorList>
            <person name="Tang X."/>
            <person name="Zhao J."/>
            <person name="Li K."/>
            <person name="Chen Z."/>
            <person name="Sun Y."/>
            <person name="Gao J."/>
        </authorList>
    </citation>
    <scope>NUCLEOTIDE SEQUENCE [LARGE SCALE GENOMIC DNA]</scope>
    <source>
        <strain evidence="2 4">MK-45</strain>
    </source>
</reference>
<protein>
    <submittedName>
        <fullName evidence="2">Uncharacterized protein</fullName>
    </submittedName>
</protein>
<evidence type="ECO:0000256" key="1">
    <source>
        <dbReference type="SAM" id="MobiDB-lite"/>
    </source>
</evidence>
<evidence type="ECO:0000313" key="2">
    <source>
        <dbReference type="EMBL" id="AZQ32110.1"/>
    </source>
</evidence>
<keyword evidence="4" id="KW-1185">Reference proteome</keyword>
<gene>
    <name evidence="2" type="ORF">EJ357_00225</name>
    <name evidence="3" type="ORF">EJ357_47705</name>
</gene>
<feature type="region of interest" description="Disordered" evidence="1">
    <location>
        <begin position="148"/>
        <end position="187"/>
    </location>
</feature>
<dbReference type="AlphaFoldDB" id="A0A3S9LZ57"/>
<organism evidence="2 4">
    <name type="scientific">Streptomyces cyaneochromogenes</name>
    <dbReference type="NCBI Taxonomy" id="2496836"/>
    <lineage>
        <taxon>Bacteria</taxon>
        <taxon>Bacillati</taxon>
        <taxon>Actinomycetota</taxon>
        <taxon>Actinomycetes</taxon>
        <taxon>Kitasatosporales</taxon>
        <taxon>Streptomycetaceae</taxon>
        <taxon>Streptomyces</taxon>
    </lineage>
</organism>
<dbReference type="OrthoDB" id="4485313at2"/>
<sequence>MDASWHDVFVTEGTFGLLDDGEIPVHSADWSNGLIAPMLQGGALVRTGIQSGYVRVSIRALREPAEEIDESRPWEEIVEAAVTAPRNRLRLESLDYGPPAPDMPLTTADTTQYRLRVHARGRDAARSQSAQVPREEYLLLVWPAEPAPTRTLRGSNRLEEEEQAEAANPHPPRMHPAEPPEATAEREIRARLDEALRRSRKDQ</sequence>
<dbReference type="RefSeq" id="WP_126387471.1">
    <property type="nucleotide sequence ID" value="NZ_CP034539.1"/>
</dbReference>
<name>A0A3S9LZ57_9ACTN</name>